<dbReference type="Proteomes" id="UP001159042">
    <property type="component" value="Unassembled WGS sequence"/>
</dbReference>
<dbReference type="GO" id="GO:0071897">
    <property type="term" value="P:DNA biosynthetic process"/>
    <property type="evidence" value="ECO:0007669"/>
    <property type="project" value="UniProtKB-ARBA"/>
</dbReference>
<dbReference type="InterPro" id="IPR043502">
    <property type="entry name" value="DNA/RNA_pol_sf"/>
</dbReference>
<name>A0AAV8VIJ5_9CUCU</name>
<dbReference type="Pfam" id="PF18701">
    <property type="entry name" value="DUF5641"/>
    <property type="match status" value="1"/>
</dbReference>
<dbReference type="AlphaFoldDB" id="A0AAV8VIJ5"/>
<proteinExistence type="predicted"/>
<dbReference type="CDD" id="cd00303">
    <property type="entry name" value="retropepsin_like"/>
    <property type="match status" value="1"/>
</dbReference>
<evidence type="ECO:0000259" key="2">
    <source>
        <dbReference type="Pfam" id="PF18701"/>
    </source>
</evidence>
<dbReference type="SUPFAM" id="SSF56672">
    <property type="entry name" value="DNA/RNA polymerases"/>
    <property type="match status" value="1"/>
</dbReference>
<keyword evidence="4" id="KW-1185">Reference proteome</keyword>
<feature type="compositionally biased region" description="Basic and acidic residues" evidence="1">
    <location>
        <begin position="207"/>
        <end position="216"/>
    </location>
</feature>
<dbReference type="PANTHER" id="PTHR47331">
    <property type="entry name" value="PHD-TYPE DOMAIN-CONTAINING PROTEIN"/>
    <property type="match status" value="1"/>
</dbReference>
<feature type="region of interest" description="Disordered" evidence="1">
    <location>
        <begin position="207"/>
        <end position="229"/>
    </location>
</feature>
<protein>
    <recommendedName>
        <fullName evidence="2">DUF5641 domain-containing protein</fullName>
    </recommendedName>
</protein>
<reference evidence="3 4" key="1">
    <citation type="journal article" date="2023" name="Insect Mol. Biol.">
        <title>Genome sequencing provides insights into the evolution of gene families encoding plant cell wall-degrading enzymes in longhorned beetles.</title>
        <authorList>
            <person name="Shin N.R."/>
            <person name="Okamura Y."/>
            <person name="Kirsch R."/>
            <person name="Pauchet Y."/>
        </authorList>
    </citation>
    <scope>NUCLEOTIDE SEQUENCE [LARGE SCALE GENOMIC DNA]</scope>
    <source>
        <strain evidence="3">EAD_L_NR</strain>
    </source>
</reference>
<dbReference type="EMBL" id="JANEYG010000080">
    <property type="protein sequence ID" value="KAJ8914084.1"/>
    <property type="molecule type" value="Genomic_DNA"/>
</dbReference>
<accession>A0AAV8VIJ5</accession>
<dbReference type="PANTHER" id="PTHR47331:SF5">
    <property type="entry name" value="RIBONUCLEASE H"/>
    <property type="match status" value="1"/>
</dbReference>
<feature type="domain" description="DUF5641" evidence="2">
    <location>
        <begin position="859"/>
        <end position="948"/>
    </location>
</feature>
<dbReference type="CDD" id="cd01644">
    <property type="entry name" value="RT_pepA17"/>
    <property type="match status" value="1"/>
</dbReference>
<organism evidence="3 4">
    <name type="scientific">Exocentrus adspersus</name>
    <dbReference type="NCBI Taxonomy" id="1586481"/>
    <lineage>
        <taxon>Eukaryota</taxon>
        <taxon>Metazoa</taxon>
        <taxon>Ecdysozoa</taxon>
        <taxon>Arthropoda</taxon>
        <taxon>Hexapoda</taxon>
        <taxon>Insecta</taxon>
        <taxon>Pterygota</taxon>
        <taxon>Neoptera</taxon>
        <taxon>Endopterygota</taxon>
        <taxon>Coleoptera</taxon>
        <taxon>Polyphaga</taxon>
        <taxon>Cucujiformia</taxon>
        <taxon>Chrysomeloidea</taxon>
        <taxon>Cerambycidae</taxon>
        <taxon>Lamiinae</taxon>
        <taxon>Acanthocinini</taxon>
        <taxon>Exocentrus</taxon>
    </lineage>
</organism>
<evidence type="ECO:0000313" key="4">
    <source>
        <dbReference type="Proteomes" id="UP001159042"/>
    </source>
</evidence>
<sequence length="966" mass="109920">MEQELKQNIRLRASLKQKLTHLSKYVEAIKTAQPEVRPSLSEVQVKIQNYSNLYNEFEAIQLKIETACDESQLADQYDERDQFDSKFTEIMGFLNDYVNNLQLLQQNVHSNNVQVSSSNGNYVHQSDTHTLQNLLVPKMKISVFKGDYEEWIDFKVSFGSVATSTTLNNRTMREWKAQDLSEFPTINEFVEFLNSKTDQLEDINDQKLDTKKESISKHSTHSNSKDARPMRLSNENRLAAVEKFSLCKNCLKIGHNVDNCRLGPCKICQQKHNSLLHAEAQSNSSNAGREGKPAEQLALVVNPVRLNDDNNHQVLLSTVTFFVQNAKGEKIQCRAILDSGSQVHLVTEKCAKLLQLPLHSANMTVSGINQTISKITKKCLLTIFSKYNEFTTTIACYVVPVISSHTPSQNVIMSEFNIPDHIQLSDNEFNVPRQIDAITGSTLFWDVLIQGKISLGKNCPILQNTKLGWIIAGPTPNSLSTVSCNFMQAIPEDYQLKRFWEVEELSSKDSHLSMDDIECEHHFDTTTVRNDEGRFIVQLPLKYSPNLLGDSLSSATKQFLSLEKRFAKDPSFKEQYSEFIREYSNLGHLSEIKFPIPDAQWYYFLPHHGVVKQESLSTKLRVVFNGSHPSDSGWSLNDLQYVGPKVQNDIFPILLRFRMYTFVVSADIMKMYRQILIHPDHRPLQLILWRDNPNQFLQTLQLNTVTYGTTSAPYLAVKCIKELSKTATNPQVANIIEHDFYVDDLLTGHNDLETIQYLCKSIRDHLASGGFILRKWLSNDNDVLSNVHIDDDPLTILNLSDGQSSKTLGIQWCSQGDFLKYNIAESQPSEFISKRQILSVIAQIYDPLGLLSPTIILAKIMIQKLWCLKLFSTEYVTQLHQSYKWLQGSQEIALGTLVLIQEKNLPPCKWALGRIHKLYPGKDNKVRVADVKTSKGIIRRSIRHLHPLPTNPSIQPFEVPSTPGVC</sequence>
<evidence type="ECO:0000256" key="1">
    <source>
        <dbReference type="SAM" id="MobiDB-lite"/>
    </source>
</evidence>
<comment type="caution">
    <text evidence="3">The sequence shown here is derived from an EMBL/GenBank/DDBJ whole genome shotgun (WGS) entry which is preliminary data.</text>
</comment>
<dbReference type="InterPro" id="IPR040676">
    <property type="entry name" value="DUF5641"/>
</dbReference>
<gene>
    <name evidence="3" type="ORF">NQ315_014279</name>
</gene>
<evidence type="ECO:0000313" key="3">
    <source>
        <dbReference type="EMBL" id="KAJ8914084.1"/>
    </source>
</evidence>